<gene>
    <name evidence="13" type="ORF">PRV_00790</name>
</gene>
<evidence type="ECO:0000256" key="6">
    <source>
        <dbReference type="ARBA" id="ARBA00022747"/>
    </source>
</evidence>
<keyword evidence="14" id="KW-1185">Reference proteome</keyword>
<keyword evidence="5 11" id="KW-0547">Nucleotide-binding</keyword>
<comment type="similarity">
    <text evidence="2 11">Belongs to the HsdR family.</text>
</comment>
<dbReference type="HOGENOM" id="CLU_005762_1_1_14"/>
<dbReference type="GO" id="GO:0009035">
    <property type="term" value="F:type I site-specific deoxyribonuclease activity"/>
    <property type="evidence" value="ECO:0007669"/>
    <property type="project" value="UniProtKB-EC"/>
</dbReference>
<dbReference type="PROSITE" id="PS51192">
    <property type="entry name" value="HELICASE_ATP_BIND_1"/>
    <property type="match status" value="1"/>
</dbReference>
<evidence type="ECO:0000256" key="10">
    <source>
        <dbReference type="ARBA" id="ARBA00023125"/>
    </source>
</evidence>
<evidence type="ECO:0000256" key="3">
    <source>
        <dbReference type="ARBA" id="ARBA00011296"/>
    </source>
</evidence>
<evidence type="ECO:0000313" key="14">
    <source>
        <dbReference type="Proteomes" id="UP000017119"/>
    </source>
</evidence>
<dbReference type="SMART" id="SM00487">
    <property type="entry name" value="DEXDc"/>
    <property type="match status" value="1"/>
</dbReference>
<dbReference type="InterPro" id="IPR027417">
    <property type="entry name" value="P-loop_NTPase"/>
</dbReference>
<organism evidence="13 14">
    <name type="scientific">Mycoplasma parvum str. Indiana</name>
    <dbReference type="NCBI Taxonomy" id="1403316"/>
    <lineage>
        <taxon>Bacteria</taxon>
        <taxon>Bacillati</taxon>
        <taxon>Mycoplasmatota</taxon>
        <taxon>Mollicutes</taxon>
        <taxon>Mycoplasmataceae</taxon>
        <taxon>Mycoplasma</taxon>
    </lineage>
</organism>
<protein>
    <recommendedName>
        <fullName evidence="11">Type I restriction enzyme endonuclease subunit</fullName>
        <shortName evidence="11">R protein</shortName>
        <ecNumber evidence="11">3.1.21.3</ecNumber>
    </recommendedName>
</protein>
<proteinExistence type="inferred from homology"/>
<feature type="domain" description="Helicase ATP-binding" evidence="12">
    <location>
        <begin position="284"/>
        <end position="447"/>
    </location>
</feature>
<keyword evidence="6 11" id="KW-0680">Restriction system</keyword>
<dbReference type="InterPro" id="IPR055180">
    <property type="entry name" value="HsdR_RecA-like_helicase_dom_2"/>
</dbReference>
<dbReference type="InterPro" id="IPR007409">
    <property type="entry name" value="Restrct_endonuc_type1_HsdR_N"/>
</dbReference>
<keyword evidence="9 11" id="KW-0067">ATP-binding</keyword>
<evidence type="ECO:0000259" key="12">
    <source>
        <dbReference type="PROSITE" id="PS51192"/>
    </source>
</evidence>
<dbReference type="SUPFAM" id="SSF52540">
    <property type="entry name" value="P-loop containing nucleoside triphosphate hydrolases"/>
    <property type="match status" value="2"/>
</dbReference>
<dbReference type="Pfam" id="PF04313">
    <property type="entry name" value="HSDR_N"/>
    <property type="match status" value="1"/>
</dbReference>
<dbReference type="AlphaFoldDB" id="U5NFD0"/>
<dbReference type="CDD" id="cd22332">
    <property type="entry name" value="HsdR_N"/>
    <property type="match status" value="1"/>
</dbReference>
<dbReference type="InterPro" id="IPR051268">
    <property type="entry name" value="Type-I_R_enzyme_R_subunit"/>
</dbReference>
<dbReference type="KEGG" id="mpv:PRV_00790"/>
<dbReference type="PANTHER" id="PTHR30195">
    <property type="entry name" value="TYPE I SITE-SPECIFIC DEOXYRIBONUCLEASE PROTEIN SUBUNIT M AND R"/>
    <property type="match status" value="1"/>
</dbReference>
<evidence type="ECO:0000256" key="1">
    <source>
        <dbReference type="ARBA" id="ARBA00000851"/>
    </source>
</evidence>
<comment type="function">
    <text evidence="11">Subunit R is required for both nuclease and ATPase activities, but not for modification.</text>
</comment>
<sequence>MSLYEENNLSQFNEKELTEISALQELEKLGWNWKKANEICRKSEKSVLSYEELRNSLKKLNSWINEEQIKEAIQRLERGTDQDFSLSLNKEKYYLIRDGIDVTVKDKGINSTRRAKVVDFKYPENNSFTVVDQLGIKNAGNTEYSCRTDLVGFVNGIPLLFVEFKAHYISVEEGYTKNYKKYLKQIPQLFAYNAFCVFSNGRETKVGAVGSEYEFFNDWNRLKEEDIGNTDISIFLRGACNKQNFLDLFENFILFSKSNETIYKVIARNHQFLGVNKAFENYKNRKNNDGLIGTFWHTQGSGKSLSMLFLAEKIKRKCEGLSPLFIILLDRKELENQIYDTFLSFGVLGANLNCKIDSKKELEEKIKENHSYVFSLIHKFLQYSTTPINTEKEIVIIVDEAHRSQYGKMSVAMYRFLPKASRIGFTATPLFKHEEITAKHFGDYISIYDFTKAINDGITVDLIFLNRACKVKDIENPQINEDFYLFREKNELPKDWKSNKYLWMNENRLRNNAKDFVSFYSERFFDWEEAILSSSKESSSKESSSKESSSKESSSFIGKALYVCFNRRACILMKNFVKEYWDKEIQKLEESLIHYIDEEKEKLNMRIKKMKETEMEVVFSNGDLREEEIYECYGDDIEIPGEKSDSDLRKIENNFKNKKHKLRIVFVCAMWLTGFDVKCLTFLFLDKALEAHTLMQAIARPNRKDVGKDRAFIIDYLNCLAAFKKALSTWGVSRNSILSATKKPEEIIDEISELVLKIEQFLNKYEISLKNLLIEQNKELKREMLREFKEKLLKDHIRSEFNAYCLKLFNELKYVVKSQLSEKIYDKSTAIRAIYNHLNATKEIKGSRNCDANIFQILKQYLIVGENEENLLKDMSNIEIKKVSSFVIYKSNRKETIFEDLKNRIFKKTQEVLDKNPTLINFFNEYNKLIEKWNQSIEPTELEKVFNDMLELSKQVWKEDDRYKEEGFEHVSELTLSDISKKTISNSEKEEVDSESIKTFSKKVFRKFNDYSQEVDNPFEKEVTSSEIKTILKNIIFAEFPIALNSEKTNILRDSFFNYLKESFNKKWFFKSKHFERKGL</sequence>
<dbReference type="Pfam" id="PF22679">
    <property type="entry name" value="T1R_D3-like"/>
    <property type="match status" value="1"/>
</dbReference>
<keyword evidence="8 11" id="KW-0378">Hydrolase</keyword>
<accession>U5NFD0</accession>
<evidence type="ECO:0000256" key="9">
    <source>
        <dbReference type="ARBA" id="ARBA00022840"/>
    </source>
</evidence>
<evidence type="ECO:0000256" key="2">
    <source>
        <dbReference type="ARBA" id="ARBA00008598"/>
    </source>
</evidence>
<dbReference type="NCBIfam" id="TIGR00348">
    <property type="entry name" value="hsdR"/>
    <property type="match status" value="1"/>
</dbReference>
<dbReference type="Pfam" id="PF18766">
    <property type="entry name" value="SWI2_SNF2"/>
    <property type="match status" value="1"/>
</dbReference>
<dbReference type="Gene3D" id="3.40.50.300">
    <property type="entry name" value="P-loop containing nucleotide triphosphate hydrolases"/>
    <property type="match status" value="2"/>
</dbReference>
<comment type="subunit">
    <text evidence="3 11">The type I restriction/modification system is composed of three polypeptides R, M and S.</text>
</comment>
<evidence type="ECO:0000256" key="11">
    <source>
        <dbReference type="RuleBase" id="RU364115"/>
    </source>
</evidence>
<dbReference type="REBASE" id="72004">
    <property type="entry name" value="MpaIndORF785P"/>
</dbReference>
<comment type="catalytic activity">
    <reaction evidence="1 11">
        <text>Endonucleolytic cleavage of DNA to give random double-stranded fragments with terminal 5'-phosphates, ATP is simultaneously hydrolyzed.</text>
        <dbReference type="EC" id="3.1.21.3"/>
    </reaction>
</comment>
<dbReference type="Proteomes" id="UP000017119">
    <property type="component" value="Chromosome"/>
</dbReference>
<dbReference type="InterPro" id="IPR014001">
    <property type="entry name" value="Helicase_ATP-bd"/>
</dbReference>
<evidence type="ECO:0000256" key="4">
    <source>
        <dbReference type="ARBA" id="ARBA00022722"/>
    </source>
</evidence>
<evidence type="ECO:0000256" key="7">
    <source>
        <dbReference type="ARBA" id="ARBA00022759"/>
    </source>
</evidence>
<dbReference type="Gene3D" id="3.90.1570.50">
    <property type="match status" value="1"/>
</dbReference>
<dbReference type="EMBL" id="CP006771">
    <property type="protein sequence ID" value="AGX88923.1"/>
    <property type="molecule type" value="Genomic_DNA"/>
</dbReference>
<dbReference type="PATRIC" id="fig|1403316.3.peg.133"/>
<evidence type="ECO:0000256" key="5">
    <source>
        <dbReference type="ARBA" id="ARBA00022741"/>
    </source>
</evidence>
<keyword evidence="7" id="KW-0255">Endonuclease</keyword>
<reference evidence="13 14" key="1">
    <citation type="journal article" date="2013" name="Genome Announc.">
        <title>Genome Sequence of Mycoplasma parvum (Formerly Eperythrozoon parvum), a Diminutive Hemoplasma of the Pig.</title>
        <authorList>
            <person name="do Nascimento N.C."/>
            <person name="Dos Santos A.P."/>
            <person name="Chu Y."/>
            <person name="Guimaraes A.M."/>
            <person name="Pagliaro A."/>
            <person name="Messick J.B."/>
        </authorList>
    </citation>
    <scope>NUCLEOTIDE SEQUENCE [LARGE SCALE GENOMIC DNA]</scope>
    <source>
        <strain evidence="13 14">Indiana</strain>
    </source>
</reference>
<dbReference type="PANTHER" id="PTHR30195:SF15">
    <property type="entry name" value="TYPE I RESTRICTION ENZYME HINDI ENDONUCLEASE SUBUNIT"/>
    <property type="match status" value="1"/>
</dbReference>
<dbReference type="EC" id="3.1.21.3" evidence="11"/>
<evidence type="ECO:0000256" key="8">
    <source>
        <dbReference type="ARBA" id="ARBA00022801"/>
    </source>
</evidence>
<evidence type="ECO:0000313" key="13">
    <source>
        <dbReference type="EMBL" id="AGX88923.1"/>
    </source>
</evidence>
<keyword evidence="10 11" id="KW-0238">DNA-binding</keyword>
<dbReference type="InterPro" id="IPR040980">
    <property type="entry name" value="SWI2_SNF2"/>
</dbReference>
<name>U5NFD0_9MOLU</name>
<dbReference type="InterPro" id="IPR004473">
    <property type="entry name" value="Restrct_endonuc_typeI_HsdR"/>
</dbReference>
<dbReference type="STRING" id="1403316.PRV_00790"/>
<dbReference type="GO" id="GO:0009307">
    <property type="term" value="P:DNA restriction-modification system"/>
    <property type="evidence" value="ECO:0007669"/>
    <property type="project" value="UniProtKB-KW"/>
</dbReference>
<dbReference type="GO" id="GO:0005524">
    <property type="term" value="F:ATP binding"/>
    <property type="evidence" value="ECO:0007669"/>
    <property type="project" value="UniProtKB-KW"/>
</dbReference>
<keyword evidence="4" id="KW-0540">Nuclease</keyword>
<dbReference type="GO" id="GO:0003677">
    <property type="term" value="F:DNA binding"/>
    <property type="evidence" value="ECO:0007669"/>
    <property type="project" value="UniProtKB-KW"/>
</dbReference>